<keyword evidence="4" id="KW-1185">Reference proteome</keyword>
<dbReference type="InterPro" id="IPR003848">
    <property type="entry name" value="DUF218"/>
</dbReference>
<protein>
    <recommendedName>
        <fullName evidence="2">DUF218 domain-containing protein</fullName>
    </recommendedName>
</protein>
<feature type="transmembrane region" description="Helical" evidence="1">
    <location>
        <begin position="37"/>
        <end position="56"/>
    </location>
</feature>
<keyword evidence="1" id="KW-0472">Membrane</keyword>
<dbReference type="Proteomes" id="UP000215441">
    <property type="component" value="Unassembled WGS sequence"/>
</dbReference>
<dbReference type="RefSeq" id="WP_094290216.1">
    <property type="nucleotide sequence ID" value="NZ_NOIG01000008.1"/>
</dbReference>
<dbReference type="GO" id="GO:0005886">
    <property type="term" value="C:plasma membrane"/>
    <property type="evidence" value="ECO:0007669"/>
    <property type="project" value="TreeGrafter"/>
</dbReference>
<dbReference type="PANTHER" id="PTHR30336:SF4">
    <property type="entry name" value="ENVELOPE BIOGENESIS FACTOR ELYC"/>
    <property type="match status" value="1"/>
</dbReference>
<organism evidence="3 4">
    <name type="scientific">Acidovorax kalamii</name>
    <dbReference type="NCBI Taxonomy" id="2004485"/>
    <lineage>
        <taxon>Bacteria</taxon>
        <taxon>Pseudomonadati</taxon>
        <taxon>Pseudomonadota</taxon>
        <taxon>Betaproteobacteria</taxon>
        <taxon>Burkholderiales</taxon>
        <taxon>Comamonadaceae</taxon>
        <taxon>Acidovorax</taxon>
    </lineage>
</organism>
<comment type="caution">
    <text evidence="3">The sequence shown here is derived from an EMBL/GenBank/DDBJ whole genome shotgun (WGS) entry which is preliminary data.</text>
</comment>
<dbReference type="InterPro" id="IPR051599">
    <property type="entry name" value="Cell_Envelope_Assoc"/>
</dbReference>
<evidence type="ECO:0000259" key="2">
    <source>
        <dbReference type="Pfam" id="PF02698"/>
    </source>
</evidence>
<accession>A0A235EM08</accession>
<dbReference type="EMBL" id="NOIG01000008">
    <property type="protein sequence ID" value="OYD50068.1"/>
    <property type="molecule type" value="Genomic_DNA"/>
</dbReference>
<keyword evidence="1" id="KW-1133">Transmembrane helix</keyword>
<dbReference type="Pfam" id="PF02698">
    <property type="entry name" value="DUF218"/>
    <property type="match status" value="1"/>
</dbReference>
<reference evidence="3 4" key="1">
    <citation type="submission" date="2017-07" db="EMBL/GenBank/DDBJ databases">
        <title>Acidovorax KNDSW TSA 6 genome sequence and assembly.</title>
        <authorList>
            <person name="Mayilraj S."/>
        </authorList>
    </citation>
    <scope>NUCLEOTIDE SEQUENCE [LARGE SCALE GENOMIC DNA]</scope>
    <source>
        <strain evidence="3 4">KNDSW-TSA6</strain>
    </source>
</reference>
<evidence type="ECO:0000313" key="3">
    <source>
        <dbReference type="EMBL" id="OYD50068.1"/>
    </source>
</evidence>
<dbReference type="Gene3D" id="3.40.50.620">
    <property type="entry name" value="HUPs"/>
    <property type="match status" value="1"/>
</dbReference>
<dbReference type="GO" id="GO:0043164">
    <property type="term" value="P:Gram-negative-bacterium-type cell wall biogenesis"/>
    <property type="evidence" value="ECO:0007669"/>
    <property type="project" value="TreeGrafter"/>
</dbReference>
<dbReference type="OrthoDB" id="9809813at2"/>
<dbReference type="PANTHER" id="PTHR30336">
    <property type="entry name" value="INNER MEMBRANE PROTEIN, PROBABLE PERMEASE"/>
    <property type="match status" value="1"/>
</dbReference>
<name>A0A235EM08_9BURK</name>
<sequence length="252" mass="27567">MLFALKKILSALLMPPVFSILLAFVGLWLARYHRRTGTAVVVLSLLSVLALSWPPVADALVRSLERHPAVAPKQLPQAQVQAIVVLGGGADTVAPEYGVDVLSRGARERVRYAVYLQQQTGLPILATGGSTGGMRAEALVMKDVVEREFKGRVRWTEVESLDTRSNAEKSAVQLKAAGIERIALVTHAWHMVRATRDFERAGLQVLPAPMGFKGGQARKLYRLLPRASALADSSLALHEWLGILAQHWSLDR</sequence>
<feature type="domain" description="DUF218" evidence="2">
    <location>
        <begin position="81"/>
        <end position="242"/>
    </location>
</feature>
<dbReference type="InterPro" id="IPR014729">
    <property type="entry name" value="Rossmann-like_a/b/a_fold"/>
</dbReference>
<feature type="transmembrane region" description="Helical" evidence="1">
    <location>
        <begin position="12"/>
        <end position="30"/>
    </location>
</feature>
<dbReference type="CDD" id="cd06259">
    <property type="entry name" value="YdcF-like"/>
    <property type="match status" value="1"/>
</dbReference>
<proteinExistence type="predicted"/>
<evidence type="ECO:0000313" key="4">
    <source>
        <dbReference type="Proteomes" id="UP000215441"/>
    </source>
</evidence>
<keyword evidence="1" id="KW-0812">Transmembrane</keyword>
<dbReference type="GO" id="GO:0000270">
    <property type="term" value="P:peptidoglycan metabolic process"/>
    <property type="evidence" value="ECO:0007669"/>
    <property type="project" value="TreeGrafter"/>
</dbReference>
<evidence type="ECO:0000256" key="1">
    <source>
        <dbReference type="SAM" id="Phobius"/>
    </source>
</evidence>
<dbReference type="AlphaFoldDB" id="A0A235EM08"/>
<gene>
    <name evidence="3" type="ORF">CBY09_12975</name>
</gene>